<keyword evidence="1" id="KW-0067">ATP-binding</keyword>
<dbReference type="RefSeq" id="WP_336471457.1">
    <property type="nucleotide sequence ID" value="NZ_JBAWSX010000002.1"/>
</dbReference>
<evidence type="ECO:0000313" key="1">
    <source>
        <dbReference type="EMBL" id="MEI4800545.1"/>
    </source>
</evidence>
<proteinExistence type="predicted"/>
<dbReference type="Proteomes" id="UP001372526">
    <property type="component" value="Unassembled WGS sequence"/>
</dbReference>
<evidence type="ECO:0000313" key="2">
    <source>
        <dbReference type="Proteomes" id="UP001372526"/>
    </source>
</evidence>
<keyword evidence="2" id="KW-1185">Reference proteome</keyword>
<dbReference type="EMBL" id="JBAWSX010000002">
    <property type="protein sequence ID" value="MEI4800545.1"/>
    <property type="molecule type" value="Genomic_DNA"/>
</dbReference>
<protein>
    <submittedName>
        <fullName evidence="1">Bacitracin ABC transporter ATP-binding protein</fullName>
    </submittedName>
</protein>
<organism evidence="1 2">
    <name type="scientific">Bacillus bruguierae</name>
    <dbReference type="NCBI Taxonomy" id="3127667"/>
    <lineage>
        <taxon>Bacteria</taxon>
        <taxon>Bacillati</taxon>
        <taxon>Bacillota</taxon>
        <taxon>Bacilli</taxon>
        <taxon>Bacillales</taxon>
        <taxon>Bacillaceae</taxon>
        <taxon>Bacillus</taxon>
    </lineage>
</organism>
<name>A0ABU8FCY0_9BACI</name>
<gene>
    <name evidence="1" type="ORF">WAZ07_04235</name>
</gene>
<accession>A0ABU8FCY0</accession>
<dbReference type="GO" id="GO:0005524">
    <property type="term" value="F:ATP binding"/>
    <property type="evidence" value="ECO:0007669"/>
    <property type="project" value="UniProtKB-KW"/>
</dbReference>
<comment type="caution">
    <text evidence="1">The sequence shown here is derived from an EMBL/GenBank/DDBJ whole genome shotgun (WGS) entry which is preliminary data.</text>
</comment>
<sequence length="46" mass="5411">MFKEYSPFLSDEFLDNLAKEINKQYGSPTKEQIVESINNERSINRS</sequence>
<reference evidence="1 2" key="1">
    <citation type="submission" date="2024-01" db="EMBL/GenBank/DDBJ databases">
        <title>Seven novel Bacillus-like species.</title>
        <authorList>
            <person name="Liu G."/>
        </authorList>
    </citation>
    <scope>NUCLEOTIDE SEQUENCE [LARGE SCALE GENOMIC DNA]</scope>
    <source>
        <strain evidence="1 2">FJAT-51639</strain>
    </source>
</reference>
<keyword evidence="1" id="KW-0547">Nucleotide-binding</keyword>